<comment type="subcellular location">
    <subcellularLocation>
        <location evidence="1">Endomembrane system</location>
        <topology evidence="1">Multi-pass membrane protein</topology>
    </subcellularLocation>
</comment>
<accession>A0A7X2XWE6</accession>
<evidence type="ECO:0000256" key="1">
    <source>
        <dbReference type="ARBA" id="ARBA00004127"/>
    </source>
</evidence>
<organism evidence="3 4">
    <name type="scientific">Secundilactobacillus folii</name>
    <dbReference type="NCBI Taxonomy" id="2678357"/>
    <lineage>
        <taxon>Bacteria</taxon>
        <taxon>Bacillati</taxon>
        <taxon>Bacillota</taxon>
        <taxon>Bacilli</taxon>
        <taxon>Lactobacillales</taxon>
        <taxon>Lactobacillaceae</taxon>
        <taxon>Secundilactobacillus</taxon>
    </lineage>
</organism>
<evidence type="ECO:0000313" key="3">
    <source>
        <dbReference type="EMBL" id="MTV82330.1"/>
    </source>
</evidence>
<protein>
    <recommendedName>
        <fullName evidence="5">EamA domain-containing protein</fullName>
    </recommendedName>
</protein>
<evidence type="ECO:0008006" key="5">
    <source>
        <dbReference type="Google" id="ProtNLM"/>
    </source>
</evidence>
<keyword evidence="2" id="KW-1133">Transmembrane helix</keyword>
<sequence length="141" mass="15279">MPTYLWPLILTIFANMLYQLSARNVAHGIDPFFSLIITYGVALIGSVIMFMVSGNHQTIAANAHQINWASVTMGLAIIFVEFGYMMSYKSGAPIGTTAITVNAAMTLLLIPIGLLFLGESFTVRNAIGFVLAVISLYLLNS</sequence>
<reference evidence="3 4" key="1">
    <citation type="submission" date="2019-11" db="EMBL/GenBank/DDBJ databases">
        <title>Lactobacillus sp. nov. CRM56-3, isolated from fermented tea leaves.</title>
        <authorList>
            <person name="Phuengjayaem S."/>
            <person name="Tanasupawat S."/>
        </authorList>
    </citation>
    <scope>NUCLEOTIDE SEQUENCE [LARGE SCALE GENOMIC DNA]</scope>
    <source>
        <strain evidence="3 4">CRM56-3</strain>
    </source>
</reference>
<evidence type="ECO:0000313" key="4">
    <source>
        <dbReference type="Proteomes" id="UP000466388"/>
    </source>
</evidence>
<keyword evidence="2" id="KW-0472">Membrane</keyword>
<name>A0A7X2XWE6_9LACO</name>
<comment type="caution">
    <text evidence="3">The sequence shown here is derived from an EMBL/GenBank/DDBJ whole genome shotgun (WGS) entry which is preliminary data.</text>
</comment>
<keyword evidence="4" id="KW-1185">Reference proteome</keyword>
<evidence type="ECO:0000256" key="2">
    <source>
        <dbReference type="SAM" id="Phobius"/>
    </source>
</evidence>
<dbReference type="Proteomes" id="UP000466388">
    <property type="component" value="Unassembled WGS sequence"/>
</dbReference>
<feature type="transmembrane region" description="Helical" evidence="2">
    <location>
        <begin position="32"/>
        <end position="54"/>
    </location>
</feature>
<dbReference type="RefSeq" id="WP_155431601.1">
    <property type="nucleotide sequence ID" value="NZ_WNJO01000006.1"/>
</dbReference>
<feature type="transmembrane region" description="Helical" evidence="2">
    <location>
        <begin position="123"/>
        <end position="139"/>
    </location>
</feature>
<dbReference type="EMBL" id="WNJO01000006">
    <property type="protein sequence ID" value="MTV82330.1"/>
    <property type="molecule type" value="Genomic_DNA"/>
</dbReference>
<proteinExistence type="predicted"/>
<dbReference type="AlphaFoldDB" id="A0A7X2XWE6"/>
<feature type="transmembrane region" description="Helical" evidence="2">
    <location>
        <begin position="66"/>
        <end position="86"/>
    </location>
</feature>
<gene>
    <name evidence="3" type="ORF">GM612_06645</name>
</gene>
<dbReference type="InterPro" id="IPR037185">
    <property type="entry name" value="EmrE-like"/>
</dbReference>
<dbReference type="SUPFAM" id="SSF103481">
    <property type="entry name" value="Multidrug resistance efflux transporter EmrE"/>
    <property type="match status" value="1"/>
</dbReference>
<feature type="transmembrane region" description="Helical" evidence="2">
    <location>
        <begin position="92"/>
        <end position="116"/>
    </location>
</feature>
<keyword evidence="2" id="KW-0812">Transmembrane</keyword>